<dbReference type="EMBL" id="OFTC01000087">
    <property type="protein sequence ID" value="SOZ40901.1"/>
    <property type="molecule type" value="Genomic_DNA"/>
</dbReference>
<geneLocation type="plasmid" evidence="3">
    <name>ii</name>
</geneLocation>
<reference evidence="3 4" key="1">
    <citation type="submission" date="2018-01" db="EMBL/GenBank/DDBJ databases">
        <authorList>
            <person name="Clerissi C."/>
        </authorList>
    </citation>
    <scope>NUCLEOTIDE SEQUENCE [LARGE SCALE GENOMIC DNA]</scope>
    <source>
        <strain evidence="1">Cupriavidus taiwanensis STM 6082</strain>
        <strain evidence="2">Cupriavidus taiwanensis STM 6160</strain>
        <plasmid evidence="2">II</plasmid>
        <plasmid evidence="3">ii</plasmid>
    </source>
</reference>
<evidence type="ECO:0000313" key="4">
    <source>
        <dbReference type="Proteomes" id="UP000256710"/>
    </source>
</evidence>
<dbReference type="EMBL" id="LT984807">
    <property type="protein sequence ID" value="SPD59907.1"/>
    <property type="molecule type" value="Genomic_DNA"/>
</dbReference>
<protein>
    <submittedName>
        <fullName evidence="2">Uncharacterized protein</fullName>
    </submittedName>
</protein>
<sequence length="104" mass="11386">MSRRSSSTRGILAEVALQLRESVREVDCVGFRGPRADDNSETADAFVQVFPGVCRTGAKGDSVITGLKALCPTFFFEFMLDCVSYIALALSRKAKTDPHHSDRT</sequence>
<name>A0A375HT30_9BURK</name>
<gene>
    <name evidence="1" type="ORF">CBM2605_U10022</name>
    <name evidence="2" type="ORF">CBM2607_MP20559</name>
</gene>
<keyword evidence="4" id="KW-1185">Reference proteome</keyword>
<accession>A0A375HT30</accession>
<evidence type="ECO:0000313" key="3">
    <source>
        <dbReference type="Proteomes" id="UP000255168"/>
    </source>
</evidence>
<dbReference type="Proteomes" id="UP000256710">
    <property type="component" value="Unassembled WGS sequence"/>
</dbReference>
<dbReference type="AlphaFoldDB" id="A0A375HT30"/>
<dbReference type="Proteomes" id="UP000255168">
    <property type="component" value="Plasmid II"/>
</dbReference>
<evidence type="ECO:0000313" key="1">
    <source>
        <dbReference type="EMBL" id="SOZ40901.1"/>
    </source>
</evidence>
<geneLocation type="plasmid" evidence="2">
    <name>II</name>
</geneLocation>
<proteinExistence type="predicted"/>
<evidence type="ECO:0000313" key="2">
    <source>
        <dbReference type="EMBL" id="SPD59907.1"/>
    </source>
</evidence>
<keyword evidence="2" id="KW-0614">Plasmid</keyword>
<organism evidence="2 3">
    <name type="scientific">Cupriavidus neocaledonicus</name>
    <dbReference type="NCBI Taxonomy" id="1040979"/>
    <lineage>
        <taxon>Bacteria</taxon>
        <taxon>Pseudomonadati</taxon>
        <taxon>Pseudomonadota</taxon>
        <taxon>Betaproteobacteria</taxon>
        <taxon>Burkholderiales</taxon>
        <taxon>Burkholderiaceae</taxon>
        <taxon>Cupriavidus</taxon>
    </lineage>
</organism>